<feature type="region of interest" description="Disordered" evidence="1">
    <location>
        <begin position="1"/>
        <end position="40"/>
    </location>
</feature>
<feature type="compositionally biased region" description="Basic and acidic residues" evidence="1">
    <location>
        <begin position="29"/>
        <end position="40"/>
    </location>
</feature>
<evidence type="ECO:0000313" key="2">
    <source>
        <dbReference type="EMBL" id="EYB97416.1"/>
    </source>
</evidence>
<name>A0A016T463_9BILA</name>
<dbReference type="AlphaFoldDB" id="A0A016T463"/>
<organism evidence="2 3">
    <name type="scientific">Ancylostoma ceylanicum</name>
    <dbReference type="NCBI Taxonomy" id="53326"/>
    <lineage>
        <taxon>Eukaryota</taxon>
        <taxon>Metazoa</taxon>
        <taxon>Ecdysozoa</taxon>
        <taxon>Nematoda</taxon>
        <taxon>Chromadorea</taxon>
        <taxon>Rhabditida</taxon>
        <taxon>Rhabditina</taxon>
        <taxon>Rhabditomorpha</taxon>
        <taxon>Strongyloidea</taxon>
        <taxon>Ancylostomatidae</taxon>
        <taxon>Ancylostomatinae</taxon>
        <taxon>Ancylostoma</taxon>
    </lineage>
</organism>
<reference evidence="3" key="1">
    <citation type="journal article" date="2015" name="Nat. Genet.">
        <title>The genome and transcriptome of the zoonotic hookworm Ancylostoma ceylanicum identify infection-specific gene families.</title>
        <authorList>
            <person name="Schwarz E.M."/>
            <person name="Hu Y."/>
            <person name="Antoshechkin I."/>
            <person name="Miller M.M."/>
            <person name="Sternberg P.W."/>
            <person name="Aroian R.V."/>
        </authorList>
    </citation>
    <scope>NUCLEOTIDE SEQUENCE</scope>
    <source>
        <strain evidence="3">HY135</strain>
    </source>
</reference>
<evidence type="ECO:0000313" key="3">
    <source>
        <dbReference type="Proteomes" id="UP000024635"/>
    </source>
</evidence>
<feature type="region of interest" description="Disordered" evidence="1">
    <location>
        <begin position="52"/>
        <end position="118"/>
    </location>
</feature>
<comment type="caution">
    <text evidence="2">The sequence shown here is derived from an EMBL/GenBank/DDBJ whole genome shotgun (WGS) entry which is preliminary data.</text>
</comment>
<keyword evidence="3" id="KW-1185">Reference proteome</keyword>
<sequence length="142" mass="15961">MDFLFQGDDNRVRSTEMSPYSCLCGPYESNEKTAPRSDEAFKSQELLRRKVSSVENFDSHEGGKGPRGGPSTTARKFKEDKRKSKEKPSVVKVNRPRSKAEPMNPVIKKQQKAPAPNQVKAIGIAMDEDLEDGTYEDVNILR</sequence>
<dbReference type="Proteomes" id="UP000024635">
    <property type="component" value="Unassembled WGS sequence"/>
</dbReference>
<gene>
    <name evidence="2" type="primary">Acey_s0141.g2259</name>
    <name evidence="2" type="ORF">Y032_0141g2259</name>
</gene>
<evidence type="ECO:0000256" key="1">
    <source>
        <dbReference type="SAM" id="MobiDB-lite"/>
    </source>
</evidence>
<accession>A0A016T463</accession>
<protein>
    <submittedName>
        <fullName evidence="2">Uncharacterized protein</fullName>
    </submittedName>
</protein>
<dbReference type="EMBL" id="JARK01001477">
    <property type="protein sequence ID" value="EYB97416.1"/>
    <property type="molecule type" value="Genomic_DNA"/>
</dbReference>
<proteinExistence type="predicted"/>
<feature type="compositionally biased region" description="Basic and acidic residues" evidence="1">
    <location>
        <begin position="76"/>
        <end position="89"/>
    </location>
</feature>